<dbReference type="InterPro" id="IPR053143">
    <property type="entry name" value="Arylsulfate_ST"/>
</dbReference>
<reference evidence="3" key="1">
    <citation type="submission" date="2022-10" db="EMBL/GenBank/DDBJ databases">
        <title>Tapping the CABI collections for fungal endophytes: first genome assemblies for Collariella, Neodidymelliopsis, Ascochyta clinopodiicola, Didymella pomorum, Didymosphaeria variabile, Neocosmospora piperis and Neocucurbitaria cava.</title>
        <authorList>
            <person name="Hill R."/>
        </authorList>
    </citation>
    <scope>NUCLEOTIDE SEQUENCE</scope>
    <source>
        <strain evidence="3">IMI 355082</strain>
    </source>
</reference>
<feature type="transmembrane region" description="Helical" evidence="2">
    <location>
        <begin position="593"/>
        <end position="613"/>
    </location>
</feature>
<comment type="caution">
    <text evidence="3">The sequence shown here is derived from an EMBL/GenBank/DDBJ whole genome shotgun (WGS) entry which is preliminary data.</text>
</comment>
<accession>A0A9W8YTF0</accession>
<feature type="region of interest" description="Disordered" evidence="1">
    <location>
        <begin position="1"/>
        <end position="20"/>
    </location>
</feature>
<evidence type="ECO:0000313" key="3">
    <source>
        <dbReference type="EMBL" id="KAJ4391133.1"/>
    </source>
</evidence>
<keyword evidence="2" id="KW-0812">Transmembrane</keyword>
<dbReference type="PANTHER" id="PTHR35340">
    <property type="entry name" value="PQQ ENZYME REPEAT PROTEIN-RELATED"/>
    <property type="match status" value="1"/>
</dbReference>
<proteinExistence type="predicted"/>
<evidence type="ECO:0000256" key="1">
    <source>
        <dbReference type="SAM" id="MobiDB-lite"/>
    </source>
</evidence>
<evidence type="ECO:0000313" key="4">
    <source>
        <dbReference type="Proteomes" id="UP001140453"/>
    </source>
</evidence>
<dbReference type="InterPro" id="IPR039535">
    <property type="entry name" value="ASST-like"/>
</dbReference>
<gene>
    <name evidence="3" type="ORF">N0V93_004748</name>
</gene>
<keyword evidence="4" id="KW-1185">Reference proteome</keyword>
<protein>
    <recommendedName>
        <fullName evidence="5">ASST-domain-containing protein</fullName>
    </recommendedName>
</protein>
<dbReference type="EMBL" id="JAPEVB010000003">
    <property type="protein sequence ID" value="KAJ4391133.1"/>
    <property type="molecule type" value="Genomic_DNA"/>
</dbReference>
<dbReference type="AlphaFoldDB" id="A0A9W8YTF0"/>
<dbReference type="Pfam" id="PF14269">
    <property type="entry name" value="Arylsulfotran_2"/>
    <property type="match status" value="1"/>
</dbReference>
<organism evidence="3 4">
    <name type="scientific">Gnomoniopsis smithogilvyi</name>
    <dbReference type="NCBI Taxonomy" id="1191159"/>
    <lineage>
        <taxon>Eukaryota</taxon>
        <taxon>Fungi</taxon>
        <taxon>Dikarya</taxon>
        <taxon>Ascomycota</taxon>
        <taxon>Pezizomycotina</taxon>
        <taxon>Sordariomycetes</taxon>
        <taxon>Sordariomycetidae</taxon>
        <taxon>Diaporthales</taxon>
        <taxon>Gnomoniaceae</taxon>
        <taxon>Gnomoniopsis</taxon>
    </lineage>
</organism>
<name>A0A9W8YTF0_9PEZI</name>
<keyword evidence="2" id="KW-0472">Membrane</keyword>
<dbReference type="OrthoDB" id="5427350at2759"/>
<dbReference type="PANTHER" id="PTHR35340:SF9">
    <property type="entry name" value="ASST-DOMAIN-CONTAINING PROTEIN"/>
    <property type="match status" value="1"/>
</dbReference>
<dbReference type="Proteomes" id="UP001140453">
    <property type="component" value="Unassembled WGS sequence"/>
</dbReference>
<sequence length="642" mass="70939">MRGSRLGHVSDDDPRASATEQDLIENRGRIEVNWVKMDYYIQAEMEHKDAYDLDRIPFYYSRPDIRPPRLHIATRDAQLATPGYLFTTPTFTGTYKPDSGPYIFDTNGTLIWSGLSAVGASGAPNTHNLHLCTFRSVPHLCLWQGTVRRGTTGHGVGLILDQSYQVVKTIRSLAQGTAADFHEFTLTPDGTALLVTYTPKFVDGLWVLDNCFEEVTLDDNVFGHPVGAEWCATEHIPLSDNAGREKYVAAGGGNGRIPDRAWDYAHVNSVDKTPEGDYLVSARHLDTIFKVSGLDGAILWRLGGANSSFTLDKFTFARQHDARLLDTTTVSLFDNANDGAELKNNPSHALVVKLDLQSMSAHKVAEYGSIPPTTNELRKDYIASTGMGNLQQLDNGNSLTSFGRFAAMAEYGPSGGDPLFYADMNAPASLPATQQWTTTNYRTTLQPLTAWTGQPLDQPALWTYARTSTNLMTFYVSWNGATAVDHYRFWIADKQGAKFRVAGTWPKQGFETNFTIGSARPWSFAEALDAEGRSLGNSSVVGTYVPREEDAKTCGKWHCFPEVKTAAELLPFGIGTDSKKKLFKGGFDGPGTLALLEHIFALIGLGLLAWLIWTRSCRKQRDMRGYSPVDKDEREKEDLSPV</sequence>
<evidence type="ECO:0008006" key="5">
    <source>
        <dbReference type="Google" id="ProtNLM"/>
    </source>
</evidence>
<evidence type="ECO:0000256" key="2">
    <source>
        <dbReference type="SAM" id="Phobius"/>
    </source>
</evidence>
<keyword evidence="2" id="KW-1133">Transmembrane helix</keyword>